<accession>A0A8T1VRF0</accession>
<keyword evidence="4" id="KW-0732">Signal</keyword>
<feature type="signal peptide" evidence="4">
    <location>
        <begin position="1"/>
        <end position="22"/>
    </location>
</feature>
<dbReference type="InterPro" id="IPR052282">
    <property type="entry name" value="Starch-active_LPMO"/>
</dbReference>
<proteinExistence type="predicted"/>
<dbReference type="EMBL" id="JAGDFL010000695">
    <property type="protein sequence ID" value="KAG7382828.1"/>
    <property type="molecule type" value="Genomic_DNA"/>
</dbReference>
<comment type="caution">
    <text evidence="5">The sequence shown here is derived from an EMBL/GenBank/DDBJ whole genome shotgun (WGS) entry which is preliminary data.</text>
</comment>
<feature type="region of interest" description="Disordered" evidence="3">
    <location>
        <begin position="176"/>
        <end position="209"/>
    </location>
</feature>
<reference evidence="5" key="1">
    <citation type="submission" date="2021-02" db="EMBL/GenBank/DDBJ databases">
        <authorList>
            <person name="Palmer J.M."/>
        </authorList>
    </citation>
    <scope>NUCLEOTIDE SEQUENCE</scope>
    <source>
        <strain evidence="5">SCRP23</strain>
    </source>
</reference>
<protein>
    <recommendedName>
        <fullName evidence="7">Chitin-binding type-4 domain-containing protein</fullName>
    </recommendedName>
</protein>
<feature type="compositionally biased region" description="Low complexity" evidence="3">
    <location>
        <begin position="195"/>
        <end position="209"/>
    </location>
</feature>
<sequence length="265" mass="28102">MTTNNLGLLISVLALSSTSVLGHGGMVKPESREIRTMGLDIESSFGWPIAMRPGGDCLNNKPDSNLQSIPYGESKIEMRANDGANHIGPCTMYLVNPDDVSDKLQVGQLDDCMRSLHPGPGSKGDPPIPAEMSIDVPKSGLPCKPEHCVLEFYWEATHLEPHELFNNCADVTLGGRASEGESGSTATTRAPTNIPSATTHAPTPATTAPPMVTEVPTATTTAPSANATYVSTGSDDSMKEAMDQWCNQNCNNNPPYCPETSCIIA</sequence>
<feature type="chain" id="PRO_5035713683" description="Chitin-binding type-4 domain-containing protein" evidence="4">
    <location>
        <begin position="23"/>
        <end position="265"/>
    </location>
</feature>
<dbReference type="PANTHER" id="PTHR36575:SF2">
    <property type="entry name" value="CHITIN-BINDING TYPE-4 DOMAIN-CONTAINING PROTEIN-RELATED"/>
    <property type="match status" value="1"/>
</dbReference>
<evidence type="ECO:0008006" key="7">
    <source>
        <dbReference type="Google" id="ProtNLM"/>
    </source>
</evidence>
<evidence type="ECO:0000256" key="1">
    <source>
        <dbReference type="ARBA" id="ARBA00001973"/>
    </source>
</evidence>
<dbReference type="PANTHER" id="PTHR36575">
    <property type="entry name" value="BINDING PROTEIN, PUTATIVE (AFU_ORTHOLOGUE AFUA_1G14430)-RELATED"/>
    <property type="match status" value="1"/>
</dbReference>
<comment type="cofactor">
    <cofactor evidence="1">
        <name>Cu(2+)</name>
        <dbReference type="ChEBI" id="CHEBI:29036"/>
    </cofactor>
</comment>
<evidence type="ECO:0000256" key="4">
    <source>
        <dbReference type="SAM" id="SignalP"/>
    </source>
</evidence>
<feature type="compositionally biased region" description="Polar residues" evidence="3">
    <location>
        <begin position="181"/>
        <end position="194"/>
    </location>
</feature>
<keyword evidence="2" id="KW-0186">Copper</keyword>
<evidence type="ECO:0000256" key="2">
    <source>
        <dbReference type="ARBA" id="ARBA00023008"/>
    </source>
</evidence>
<dbReference type="Proteomes" id="UP000693981">
    <property type="component" value="Unassembled WGS sequence"/>
</dbReference>
<organism evidence="5 6">
    <name type="scientific">Phytophthora boehmeriae</name>
    <dbReference type="NCBI Taxonomy" id="109152"/>
    <lineage>
        <taxon>Eukaryota</taxon>
        <taxon>Sar</taxon>
        <taxon>Stramenopiles</taxon>
        <taxon>Oomycota</taxon>
        <taxon>Peronosporomycetes</taxon>
        <taxon>Peronosporales</taxon>
        <taxon>Peronosporaceae</taxon>
        <taxon>Phytophthora</taxon>
    </lineage>
</organism>
<gene>
    <name evidence="5" type="ORF">PHYBOEH_010228</name>
</gene>
<keyword evidence="6" id="KW-1185">Reference proteome</keyword>
<dbReference type="AlphaFoldDB" id="A0A8T1VRF0"/>
<evidence type="ECO:0000256" key="3">
    <source>
        <dbReference type="SAM" id="MobiDB-lite"/>
    </source>
</evidence>
<evidence type="ECO:0000313" key="5">
    <source>
        <dbReference type="EMBL" id="KAG7382828.1"/>
    </source>
</evidence>
<evidence type="ECO:0000313" key="6">
    <source>
        <dbReference type="Proteomes" id="UP000693981"/>
    </source>
</evidence>
<name>A0A8T1VRF0_9STRA</name>
<dbReference type="OrthoDB" id="161460at2759"/>